<dbReference type="Pfam" id="PF22891">
    <property type="entry name" value="KH_PNO1_2nd"/>
    <property type="match status" value="1"/>
</dbReference>
<dbReference type="PROSITE" id="PS50084">
    <property type="entry name" value="KH_TYPE_1"/>
    <property type="match status" value="1"/>
</dbReference>
<organism evidence="4 5">
    <name type="scientific">Methanorbis rubei</name>
    <dbReference type="NCBI Taxonomy" id="3028300"/>
    <lineage>
        <taxon>Archaea</taxon>
        <taxon>Methanobacteriati</taxon>
        <taxon>Methanobacteriota</taxon>
        <taxon>Stenosarchaea group</taxon>
        <taxon>Methanomicrobia</taxon>
        <taxon>Methanomicrobiales</taxon>
        <taxon>Methanocorpusculaceae</taxon>
        <taxon>Methanorbis</taxon>
    </lineage>
</organism>
<feature type="domain" description="K Homology" evidence="3">
    <location>
        <begin position="1"/>
        <end position="64"/>
    </location>
</feature>
<keyword evidence="5" id="KW-1185">Reference proteome</keyword>
<dbReference type="Gene3D" id="3.30.1370.10">
    <property type="entry name" value="K Homology domain, type 1"/>
    <property type="match status" value="2"/>
</dbReference>
<proteinExistence type="predicted"/>
<comment type="caution">
    <text evidence="4">The sequence shown here is derived from an EMBL/GenBank/DDBJ whole genome shotgun (WGS) entry which is preliminary data.</text>
</comment>
<dbReference type="Pfam" id="PF00013">
    <property type="entry name" value="KH_1"/>
    <property type="match status" value="1"/>
</dbReference>
<evidence type="ECO:0000256" key="1">
    <source>
        <dbReference type="ARBA" id="ARBA00022884"/>
    </source>
</evidence>
<dbReference type="InterPro" id="IPR004087">
    <property type="entry name" value="KH_dom"/>
</dbReference>
<dbReference type="SUPFAM" id="SSF54791">
    <property type="entry name" value="Eukaryotic type KH-domain (KH-domain type I)"/>
    <property type="match status" value="2"/>
</dbReference>
<dbReference type="SMART" id="SM00322">
    <property type="entry name" value="KH"/>
    <property type="match status" value="2"/>
</dbReference>
<accession>A0AAE4MFC6</accession>
<evidence type="ECO:0000313" key="4">
    <source>
        <dbReference type="EMBL" id="MDV0443116.1"/>
    </source>
</evidence>
<dbReference type="InterPro" id="IPR004088">
    <property type="entry name" value="KH_dom_type_1"/>
</dbReference>
<dbReference type="Proteomes" id="UP001283212">
    <property type="component" value="Unassembled WGS sequence"/>
</dbReference>
<keyword evidence="1 2" id="KW-0694">RNA-binding</keyword>
<dbReference type="NCBIfam" id="NF010332">
    <property type="entry name" value="PRK13763.2-2"/>
    <property type="match status" value="1"/>
</dbReference>
<feature type="domain" description="K Homology" evidence="3">
    <location>
        <begin position="87"/>
        <end position="153"/>
    </location>
</feature>
<evidence type="ECO:0000256" key="2">
    <source>
        <dbReference type="PROSITE-ProRule" id="PRU00117"/>
    </source>
</evidence>
<dbReference type="CDD" id="cd22389">
    <property type="entry name" value="KH-I_Dim2p_like_rpt1"/>
    <property type="match status" value="1"/>
</dbReference>
<dbReference type="AlphaFoldDB" id="A0AAE4MFC6"/>
<protein>
    <recommendedName>
        <fullName evidence="3">K Homology domain-containing protein</fullName>
    </recommendedName>
</protein>
<sequence length="180" mass="20149">MTQELKIPNDRIGAIIGKHGETRKTLEKMLNVTLEVDSKDGIVVIENEEDALAEIRSMEVIKAIGRGFSPERARKLLEDDDMILDLIDISDDADTPQKLARVRGRIIGRDGKAREQIENMTGTFVSVYGKTIGIIGMPDQVNDAHTAVLMLISGSDHNAVFNFLDRKKKEAKMNVISYYY</sequence>
<dbReference type="RefSeq" id="WP_338095649.1">
    <property type="nucleotide sequence ID" value="NZ_JAWDKB010000002.1"/>
</dbReference>
<dbReference type="PANTHER" id="PTHR12826:SF13">
    <property type="entry name" value="RNA-BINDING PROTEIN PNO1"/>
    <property type="match status" value="1"/>
</dbReference>
<evidence type="ECO:0000259" key="3">
    <source>
        <dbReference type="SMART" id="SM00322"/>
    </source>
</evidence>
<name>A0AAE4MFC6_9EURY</name>
<dbReference type="EMBL" id="JAWDKB010000002">
    <property type="protein sequence ID" value="MDV0443116.1"/>
    <property type="molecule type" value="Genomic_DNA"/>
</dbReference>
<dbReference type="InterPro" id="IPR055211">
    <property type="entry name" value="KH_PNO1_2nd"/>
</dbReference>
<dbReference type="InterPro" id="IPR019964">
    <property type="entry name" value="KH_domain_protein_archaea"/>
</dbReference>
<dbReference type="NCBIfam" id="TIGR03665">
    <property type="entry name" value="arCOG04150"/>
    <property type="match status" value="1"/>
</dbReference>
<evidence type="ECO:0000313" key="5">
    <source>
        <dbReference type="Proteomes" id="UP001283212"/>
    </source>
</evidence>
<dbReference type="InterPro" id="IPR036612">
    <property type="entry name" value="KH_dom_type_1_sf"/>
</dbReference>
<dbReference type="GO" id="GO:0003723">
    <property type="term" value="F:RNA binding"/>
    <property type="evidence" value="ECO:0007669"/>
    <property type="project" value="UniProtKB-UniRule"/>
</dbReference>
<dbReference type="PANTHER" id="PTHR12826">
    <property type="entry name" value="RIBONUCLEASE Y"/>
    <property type="match status" value="1"/>
</dbReference>
<gene>
    <name evidence="4" type="ORF">McpCs1_04840</name>
</gene>
<reference evidence="4 5" key="1">
    <citation type="submission" date="2023-06" db="EMBL/GenBank/DDBJ databases">
        <title>Genome sequence of Methancorpusculaceae sp. Cs1.</title>
        <authorList>
            <person name="Protasov E."/>
            <person name="Platt K."/>
            <person name="Poehlein A."/>
            <person name="Daniel R."/>
            <person name="Brune A."/>
        </authorList>
    </citation>
    <scope>NUCLEOTIDE SEQUENCE [LARGE SCALE GENOMIC DNA]</scope>
    <source>
        <strain evidence="4 5">Cs1</strain>
    </source>
</reference>